<dbReference type="GeneID" id="30907106"/>
<dbReference type="OrthoDB" id="387493at2759"/>
<organism evidence="4 5">
    <name type="scientific">Plasmodium coatneyi</name>
    <dbReference type="NCBI Taxonomy" id="208452"/>
    <lineage>
        <taxon>Eukaryota</taxon>
        <taxon>Sar</taxon>
        <taxon>Alveolata</taxon>
        <taxon>Apicomplexa</taxon>
        <taxon>Aconoidasida</taxon>
        <taxon>Haemosporida</taxon>
        <taxon>Plasmodiidae</taxon>
        <taxon>Plasmodium</taxon>
    </lineage>
</organism>
<feature type="compositionally biased region" description="Basic and acidic residues" evidence="1">
    <location>
        <begin position="153"/>
        <end position="173"/>
    </location>
</feature>
<feature type="compositionally biased region" description="Basic and acidic residues" evidence="1">
    <location>
        <begin position="332"/>
        <end position="347"/>
    </location>
</feature>
<keyword evidence="5" id="KW-1185">Reference proteome</keyword>
<dbReference type="PANTHER" id="PTHR10068:SF14">
    <property type="entry name" value="CELL WALL ADHESIN EAP1"/>
    <property type="match status" value="1"/>
</dbReference>
<feature type="region of interest" description="Disordered" evidence="1">
    <location>
        <begin position="233"/>
        <end position="364"/>
    </location>
</feature>
<evidence type="ECO:0000259" key="3">
    <source>
        <dbReference type="Pfam" id="PF09687"/>
    </source>
</evidence>
<dbReference type="RefSeq" id="XP_019912630.1">
    <property type="nucleotide sequence ID" value="XM_020057201.1"/>
</dbReference>
<reference evidence="5" key="1">
    <citation type="submission" date="2016-06" db="EMBL/GenBank/DDBJ databases">
        <title>First high quality genome sequence of Plasmodium coatneyi using continuous long reads from single molecule, real-time sequencing.</title>
        <authorList>
            <person name="Chien J.-T."/>
            <person name="Pakala S.B."/>
            <person name="Geraldo J.A."/>
            <person name="Lapp S.A."/>
            <person name="Barnwell J.W."/>
            <person name="Kissinger J.C."/>
            <person name="Galinski M.R."/>
            <person name="Humphrey J.C."/>
        </authorList>
    </citation>
    <scope>NUCLEOTIDE SEQUENCE [LARGE SCALE GENOMIC DNA]</scope>
    <source>
        <strain evidence="5">Hackeri</strain>
    </source>
</reference>
<dbReference type="Proteomes" id="UP000092716">
    <property type="component" value="Chromosome 2"/>
</dbReference>
<keyword evidence="2" id="KW-0472">Membrane</keyword>
<keyword evidence="2" id="KW-0812">Transmembrane</keyword>
<keyword evidence="2" id="KW-1133">Transmembrane helix</keyword>
<feature type="transmembrane region" description="Helical" evidence="2">
    <location>
        <begin position="86"/>
        <end position="104"/>
    </location>
</feature>
<evidence type="ECO:0000313" key="5">
    <source>
        <dbReference type="Proteomes" id="UP000092716"/>
    </source>
</evidence>
<feature type="region of interest" description="Disordered" evidence="1">
    <location>
        <begin position="152"/>
        <end position="173"/>
    </location>
</feature>
<name>A0A1B1DTM2_9APIC</name>
<dbReference type="InterPro" id="IPR044885">
    <property type="entry name" value="PRESA_N_sf"/>
</dbReference>
<dbReference type="Pfam" id="PF09687">
    <property type="entry name" value="PRESAN"/>
    <property type="match status" value="1"/>
</dbReference>
<dbReference type="AlphaFoldDB" id="A0A1B1DTM2"/>
<sequence length="891" mass="98119">MALKDQSAVPSTWKSVGGCKRSFRRFVTSRTTARVAGKGAGKNGQTTTNRTANCITTPMASDSNQKNDASGRRNNSVKWALPKPKVLIVPLLAILYVLSLHGLFARKDVHHSRSLVERTTVPFVYMPQVATAPPPTNGCIPLVIDAFVNSSNKKSENDKKSKKDNKKATNEKKSVKEIWWRLAKKTKECAKATTHSELKKDPNEPRVLLVSHNLHSPVGVNCPPDPCNPHDPHAPVSSCDPSNTHHPHDPVNPQDPHNPVSPQDPHNPVSPQDPHNPVSPQDPHNPVNPQDPHNPVSPQETCDPVEPQDPYDPQDPQDPYDPQDPQDPYDPVDAHNPYDPDDPRDAQDPYDPYDSDDPPYAHYLKDPEKQYGIYGSKKKPSTIIDSTSCETRTPEENIEFFFYSTSTYVYYTEEMKKRIFANGPVLTKKYMAEIFFELCEEQKENFLFMKETMSKISFMLASQFKLPNEERSKCWTHLNNKLNKVMNEFDLRDREDFNHFLMQKKRHSVEDFERFIENRICLWNKITRENRYESFLELYKNLNKGSFRKKFPYNIKNYRPPQADDCYAASNPDMPQEPPCASIPATPHNTLNAGNSPLQQCSNGSVNANVGSGPKPNGAFRSSSPTVQGRNLGTPTTAMPNSNICTTNPAIPQANVSTVNRPIPCNTVNANSTPMSNNTITASNAPAPCSTNISSIPVMPQSPYNTLNANVTTALPANTLNANVTTALPANTLNANVTTALPANTLNVNPATIPPYTTNAAVTGVPYTSLNPNVATIPQGTYNPTVAAIPQGAYSPGVATIPQGTYNPVIATVPQGTYSPAVATIPQGTYNPIIATVPQGTYSPVIATIPQGTYSPTIAAIPQGTYNPITKQVTFTVESGKESPKRKKKKK</sequence>
<gene>
    <name evidence="4" type="ORF">PCOAH_00003860</name>
</gene>
<feature type="region of interest" description="Disordered" evidence="1">
    <location>
        <begin position="581"/>
        <end position="641"/>
    </location>
</feature>
<accession>A0A1B1DTM2</accession>
<dbReference type="VEuPathDB" id="PlasmoDB:PCOAH_00003860"/>
<protein>
    <recommendedName>
        <fullName evidence="3">Plasmodium RESA N-terminal domain-containing protein</fullName>
    </recommendedName>
</protein>
<dbReference type="Gene3D" id="6.10.280.180">
    <property type="entry name" value="Plasmodium RESA, N-terminal helical domain"/>
    <property type="match status" value="1"/>
</dbReference>
<feature type="compositionally biased region" description="Polar residues" evidence="1">
    <location>
        <begin position="620"/>
        <end position="641"/>
    </location>
</feature>
<evidence type="ECO:0000256" key="2">
    <source>
        <dbReference type="SAM" id="Phobius"/>
    </source>
</evidence>
<proteinExistence type="predicted"/>
<dbReference type="EMBL" id="CP016240">
    <property type="protein sequence ID" value="ANQ05935.1"/>
    <property type="molecule type" value="Genomic_DNA"/>
</dbReference>
<evidence type="ECO:0000313" key="4">
    <source>
        <dbReference type="EMBL" id="ANQ05935.1"/>
    </source>
</evidence>
<dbReference type="KEGG" id="pcot:PCOAH_00003860"/>
<dbReference type="PANTHER" id="PTHR10068">
    <property type="entry name" value="BONE MARROW PROTEOGLYCAN"/>
    <property type="match status" value="1"/>
</dbReference>
<feature type="domain" description="Plasmodium RESA N-terminal" evidence="3">
    <location>
        <begin position="412"/>
        <end position="531"/>
    </location>
</feature>
<dbReference type="InterPro" id="IPR019111">
    <property type="entry name" value="PRESA_N"/>
</dbReference>
<feature type="compositionally biased region" description="Polar residues" evidence="1">
    <location>
        <begin position="587"/>
        <end position="610"/>
    </location>
</feature>
<evidence type="ECO:0000256" key="1">
    <source>
        <dbReference type="SAM" id="MobiDB-lite"/>
    </source>
</evidence>